<evidence type="ECO:0000313" key="1">
    <source>
        <dbReference type="EMBL" id="EAZ79976.1"/>
    </source>
</evidence>
<gene>
    <name evidence="1" type="ORF">ALPR1_15144</name>
</gene>
<accession>A3I0I0</accession>
<evidence type="ECO:0000313" key="2">
    <source>
        <dbReference type="Proteomes" id="UP000003919"/>
    </source>
</evidence>
<protein>
    <recommendedName>
        <fullName evidence="3">Helix-hairpin-helix domain-containing protein</fullName>
    </recommendedName>
</protein>
<dbReference type="AlphaFoldDB" id="A3I0I0"/>
<proteinExistence type="predicted"/>
<name>A3I0I0_9BACT</name>
<dbReference type="EMBL" id="AAXU02000001">
    <property type="protein sequence ID" value="EAZ79976.1"/>
    <property type="molecule type" value="Genomic_DNA"/>
</dbReference>
<dbReference type="Pfam" id="PF12836">
    <property type="entry name" value="HHH_3"/>
    <property type="match status" value="1"/>
</dbReference>
<reference evidence="1 2" key="1">
    <citation type="journal article" date="2011" name="J. Bacteriol.">
        <title>Complete genome sequence of Algoriphagus sp. PR1, bacterial prey of a colony-forming choanoflagellate.</title>
        <authorList>
            <person name="Alegado R.A."/>
            <person name="Ferriera S."/>
            <person name="Nusbaum C."/>
            <person name="Young S.K."/>
            <person name="Zeng Q."/>
            <person name="Imamovic A."/>
            <person name="Fairclough S.R."/>
            <person name="King N."/>
        </authorList>
    </citation>
    <scope>NUCLEOTIDE SEQUENCE [LARGE SCALE GENOMIC DNA]</scope>
    <source>
        <strain evidence="1 2">PR1</strain>
    </source>
</reference>
<dbReference type="STRING" id="388413.ALPR1_15144"/>
<evidence type="ECO:0008006" key="3">
    <source>
        <dbReference type="Google" id="ProtNLM"/>
    </source>
</evidence>
<keyword evidence="2" id="KW-1185">Reference proteome</keyword>
<dbReference type="HOGENOM" id="CLU_024854_0_0_10"/>
<comment type="caution">
    <text evidence="1">The sequence shown here is derived from an EMBL/GenBank/DDBJ whole genome shotgun (WGS) entry which is preliminary data.</text>
</comment>
<dbReference type="InterPro" id="IPR010994">
    <property type="entry name" value="RuvA_2-like"/>
</dbReference>
<dbReference type="eggNOG" id="COG1555">
    <property type="taxonomic scope" value="Bacteria"/>
</dbReference>
<organism evidence="1 2">
    <name type="scientific">Algoriphagus machipongonensis</name>
    <dbReference type="NCBI Taxonomy" id="388413"/>
    <lineage>
        <taxon>Bacteria</taxon>
        <taxon>Pseudomonadati</taxon>
        <taxon>Bacteroidota</taxon>
        <taxon>Cytophagia</taxon>
        <taxon>Cytophagales</taxon>
        <taxon>Cyclobacteriaceae</taxon>
        <taxon>Algoriphagus</taxon>
    </lineage>
</organism>
<sequence length="702" mass="81452">MEVKYWKIALLLILNLQTLLLWSQTPPKPEIDPETFIERLFPVQDEDLDYESIYEVLFQLYQNPININLANAEVLQATYLLTPTQISSLINYREKYGPLLSLYELQAVPNFDSFTIQQILPFVILGKEGNTSGKKFLKRIIDEEQAYVLVRHRMVWETRKGFTAPDTAKNGNLSSRYLGDPNDLYLRLRIQHSRDFSLGITLDKDAGEQFTWDSKTRRFGFNFFSYHFTKYSLGNWKVINLGDYQVQFGQGLVFGAGYSLGKGSETVPTVKKSSIGILPYTAAMEFGFFRGAAATYQEGNWQASIMSSLAPRDGRSSSMLDSLENEVEIISSLGQSGLHRTKSELSTKNQFRELNLGGNFQYSLSNKFQIGSNFLWTKFDQIWIKSPTPYNQFDFSGKTNWVSSVYFNYNWKNFFLFGETGMSKSGGNGSVFGFISSLSKEVGFSLVWRNYDRNFHSFYANVFSEGTRPMNERGLYLGIEIKPKTKWKVNAYYDYFKFPWLRYRSYSPSSGYEWLSRITFQPSKTLKTFIQVRQEQKDRNIADNGSPSLLYQTKPLNKINSLISLEYQISPQVFIRSRILASRVDYDGEKSYGYMFLQDLRYGNETWKLTGRVALFDTDNYDNRQYAFENNVLWTFSIPAFSGQGMRYYLIGQYDVNSQLTAYLRFARTNYTDRESISSGLQMIEKPHQTETTFLLRYMLHR</sequence>
<dbReference type="RefSeq" id="WP_008201749.1">
    <property type="nucleotide sequence ID" value="NZ_CM001023.1"/>
</dbReference>
<dbReference type="SUPFAM" id="SSF47781">
    <property type="entry name" value="RuvA domain 2-like"/>
    <property type="match status" value="1"/>
</dbReference>
<dbReference type="Proteomes" id="UP000003919">
    <property type="component" value="Unassembled WGS sequence"/>
</dbReference>
<dbReference type="OrthoDB" id="9766750at2"/>